<reference evidence="3 4" key="1">
    <citation type="journal article" date="2015" name="J. Biotechnol.">
        <title>Complete genome sequence of Paenibacillus beijingensis 7188(T) (=DSM 24997(T)), a novel rhizobacterium from jujube garden soil.</title>
        <authorList>
            <person name="Kwak Y."/>
            <person name="Shin J.H."/>
        </authorList>
    </citation>
    <scope>NUCLEOTIDE SEQUENCE [LARGE SCALE GENOMIC DNA]</scope>
    <source>
        <strain evidence="3 4">DSM 24997</strain>
    </source>
</reference>
<name>A0A0D5NJ78_9BACL</name>
<dbReference type="HOGENOM" id="CLU_076083_0_1_9"/>
<evidence type="ECO:0000313" key="4">
    <source>
        <dbReference type="Proteomes" id="UP000032633"/>
    </source>
</evidence>
<feature type="domain" description="TnsA endonuclease C-terminal" evidence="1">
    <location>
        <begin position="167"/>
        <end position="248"/>
    </location>
</feature>
<dbReference type="Gene3D" id="1.10.10.10">
    <property type="entry name" value="Winged helix-like DNA-binding domain superfamily/Winged helix DNA-binding domain"/>
    <property type="match status" value="1"/>
</dbReference>
<evidence type="ECO:0000313" key="3">
    <source>
        <dbReference type="EMBL" id="AJY75321.1"/>
    </source>
</evidence>
<sequence>MAKRKRQLTEAKIEKMIKEGRGQGTGKDYLPWLKIQDVPSEGRATRGVGWTTGRRHELLSDIERDYCYLLDYADEVSDIREQFPLLPLEETLMIAEKIGVNHPCDPKTNVPIVMTTDFLITHVDKDVARTVKPFSEMEDERTIAKFEIERVYWETRHIDWGIIIDRDLPDVLIRNIEWVHKEYHNEDVSNLGVFTIRNLEQMLAARLDEGEAISKACLACDERLGLEVGTSLALFRHFVARKKWSVNMNERIIPTLPAKEFMIATPEYRFEAKGG</sequence>
<reference evidence="4" key="2">
    <citation type="submission" date="2015-03" db="EMBL/GenBank/DDBJ databases">
        <title>Genome sequence of Paenibacillus beijingensis strain DSM 24997T.</title>
        <authorList>
            <person name="Kwak Y."/>
            <person name="Shin J.-H."/>
        </authorList>
    </citation>
    <scope>NUCLEOTIDE SEQUENCE [LARGE SCALE GENOMIC DNA]</scope>
    <source>
        <strain evidence="4">DSM 24997</strain>
    </source>
</reference>
<protein>
    <submittedName>
        <fullName evidence="3">Tn7 transposition protein A</fullName>
    </submittedName>
</protein>
<dbReference type="Pfam" id="PF08721">
    <property type="entry name" value="Tn7_Tnp_TnsA_C"/>
    <property type="match status" value="1"/>
</dbReference>
<dbReference type="InterPro" id="IPR011856">
    <property type="entry name" value="tRNA_endonuc-like_dom_sf"/>
</dbReference>
<evidence type="ECO:0000259" key="2">
    <source>
        <dbReference type="Pfam" id="PF08722"/>
    </source>
</evidence>
<dbReference type="CDD" id="cd22362">
    <property type="entry name" value="TnsA_endonuclease-like"/>
    <property type="match status" value="1"/>
</dbReference>
<proteinExistence type="predicted"/>
<dbReference type="RefSeq" id="WP_045670750.1">
    <property type="nucleotide sequence ID" value="NZ_CP011058.1"/>
</dbReference>
<dbReference type="SUPFAM" id="SSF52980">
    <property type="entry name" value="Restriction endonuclease-like"/>
    <property type="match status" value="1"/>
</dbReference>
<dbReference type="Gene3D" id="3.40.1350.10">
    <property type="match status" value="1"/>
</dbReference>
<dbReference type="OrthoDB" id="5291587at2"/>
<dbReference type="Pfam" id="PF08722">
    <property type="entry name" value="Tn7_TnsA-like_N"/>
    <property type="match status" value="1"/>
</dbReference>
<dbReference type="KEGG" id="pbj:VN24_12980"/>
<dbReference type="AlphaFoldDB" id="A0A0D5NJ78"/>
<dbReference type="Proteomes" id="UP000032633">
    <property type="component" value="Chromosome"/>
</dbReference>
<evidence type="ECO:0000259" key="1">
    <source>
        <dbReference type="Pfam" id="PF08721"/>
    </source>
</evidence>
<dbReference type="GO" id="GO:0003676">
    <property type="term" value="F:nucleic acid binding"/>
    <property type="evidence" value="ECO:0007669"/>
    <property type="project" value="InterPro"/>
</dbReference>
<dbReference type="InterPro" id="IPR036388">
    <property type="entry name" value="WH-like_DNA-bd_sf"/>
</dbReference>
<gene>
    <name evidence="3" type="ORF">VN24_12980</name>
</gene>
<dbReference type="EMBL" id="CP011058">
    <property type="protein sequence ID" value="AJY75321.1"/>
    <property type="molecule type" value="Genomic_DNA"/>
</dbReference>
<accession>A0A0D5NJ78</accession>
<organism evidence="3 4">
    <name type="scientific">Paenibacillus beijingensis</name>
    <dbReference type="NCBI Taxonomy" id="1126833"/>
    <lineage>
        <taxon>Bacteria</taxon>
        <taxon>Bacillati</taxon>
        <taxon>Bacillota</taxon>
        <taxon>Bacilli</taxon>
        <taxon>Bacillales</taxon>
        <taxon>Paenibacillaceae</taxon>
        <taxon>Paenibacillus</taxon>
    </lineage>
</organism>
<dbReference type="InterPro" id="IPR014832">
    <property type="entry name" value="TnsA_C"/>
</dbReference>
<dbReference type="InterPro" id="IPR011335">
    <property type="entry name" value="Restrct_endonuc-II-like"/>
</dbReference>
<dbReference type="STRING" id="1126833.VN24_12980"/>
<dbReference type="InterPro" id="IPR014833">
    <property type="entry name" value="TnsA_N"/>
</dbReference>
<feature type="domain" description="TnsA endonuclease N-terminal" evidence="2">
    <location>
        <begin position="74"/>
        <end position="163"/>
    </location>
</feature>
<keyword evidence="4" id="KW-1185">Reference proteome</keyword>
<dbReference type="PATRIC" id="fig|1126833.4.peg.2828"/>